<gene>
    <name evidence="2" type="ORF">BDD43_0762</name>
</gene>
<protein>
    <submittedName>
        <fullName evidence="2">Uncharacterized protein</fullName>
    </submittedName>
</protein>
<keyword evidence="3" id="KW-1185">Reference proteome</keyword>
<dbReference type="Proteomes" id="UP000268007">
    <property type="component" value="Unassembled WGS sequence"/>
</dbReference>
<keyword evidence="1" id="KW-0812">Transmembrane</keyword>
<comment type="caution">
    <text evidence="2">The sequence shown here is derived from an EMBL/GenBank/DDBJ whole genome shotgun (WGS) entry which is preliminary data.</text>
</comment>
<evidence type="ECO:0000256" key="1">
    <source>
        <dbReference type="SAM" id="Phobius"/>
    </source>
</evidence>
<dbReference type="EMBL" id="RBKU01000001">
    <property type="protein sequence ID" value="RKR80637.1"/>
    <property type="molecule type" value="Genomic_DNA"/>
</dbReference>
<dbReference type="OrthoDB" id="826855at2"/>
<keyword evidence="1" id="KW-1133">Transmembrane helix</keyword>
<dbReference type="RefSeq" id="WP_121196437.1">
    <property type="nucleotide sequence ID" value="NZ_RBKU01000001.1"/>
</dbReference>
<reference evidence="2 3" key="1">
    <citation type="submission" date="2018-10" db="EMBL/GenBank/DDBJ databases">
        <title>Genomic Encyclopedia of Archaeal and Bacterial Type Strains, Phase II (KMG-II): from individual species to whole genera.</title>
        <authorList>
            <person name="Goeker M."/>
        </authorList>
    </citation>
    <scope>NUCLEOTIDE SEQUENCE [LARGE SCALE GENOMIC DNA]</scope>
    <source>
        <strain evidence="2 3">DSM 18602</strain>
    </source>
</reference>
<evidence type="ECO:0000313" key="3">
    <source>
        <dbReference type="Proteomes" id="UP000268007"/>
    </source>
</evidence>
<sequence>MRTFIFFVLAVFITTGAFWGALFSKNLLTGYITAFVVAGIVWSLFAAWVRHRNRKTELRESQERLFRHHMQMQRR</sequence>
<feature type="transmembrane region" description="Helical" evidence="1">
    <location>
        <begin position="30"/>
        <end position="49"/>
    </location>
</feature>
<keyword evidence="1" id="KW-0472">Membrane</keyword>
<name>A0A495IV52_9SPHI</name>
<evidence type="ECO:0000313" key="2">
    <source>
        <dbReference type="EMBL" id="RKR80637.1"/>
    </source>
</evidence>
<dbReference type="AlphaFoldDB" id="A0A495IV52"/>
<accession>A0A495IV52</accession>
<proteinExistence type="predicted"/>
<organism evidence="2 3">
    <name type="scientific">Mucilaginibacter gracilis</name>
    <dbReference type="NCBI Taxonomy" id="423350"/>
    <lineage>
        <taxon>Bacteria</taxon>
        <taxon>Pseudomonadati</taxon>
        <taxon>Bacteroidota</taxon>
        <taxon>Sphingobacteriia</taxon>
        <taxon>Sphingobacteriales</taxon>
        <taxon>Sphingobacteriaceae</taxon>
        <taxon>Mucilaginibacter</taxon>
    </lineage>
</organism>